<sequence length="72" mass="8157">MMADVLRALEFAVRLHESADIAAEQGIEIGEESMSDEKMTCWDIGGNQVVVRATYKNDVVHSYPIYLVIRRD</sequence>
<evidence type="ECO:0000313" key="2">
    <source>
        <dbReference type="Proteomes" id="UP001187192"/>
    </source>
</evidence>
<keyword evidence="2" id="KW-1185">Reference proteome</keyword>
<organism evidence="1 2">
    <name type="scientific">Ficus carica</name>
    <name type="common">Common fig</name>
    <dbReference type="NCBI Taxonomy" id="3494"/>
    <lineage>
        <taxon>Eukaryota</taxon>
        <taxon>Viridiplantae</taxon>
        <taxon>Streptophyta</taxon>
        <taxon>Embryophyta</taxon>
        <taxon>Tracheophyta</taxon>
        <taxon>Spermatophyta</taxon>
        <taxon>Magnoliopsida</taxon>
        <taxon>eudicotyledons</taxon>
        <taxon>Gunneridae</taxon>
        <taxon>Pentapetalae</taxon>
        <taxon>rosids</taxon>
        <taxon>fabids</taxon>
        <taxon>Rosales</taxon>
        <taxon>Moraceae</taxon>
        <taxon>Ficeae</taxon>
        <taxon>Ficus</taxon>
    </lineage>
</organism>
<comment type="caution">
    <text evidence="1">The sequence shown here is derived from an EMBL/GenBank/DDBJ whole genome shotgun (WGS) entry which is preliminary data.</text>
</comment>
<reference evidence="1" key="1">
    <citation type="submission" date="2023-07" db="EMBL/GenBank/DDBJ databases">
        <title>draft genome sequence of fig (Ficus carica).</title>
        <authorList>
            <person name="Takahashi T."/>
            <person name="Nishimura K."/>
        </authorList>
    </citation>
    <scope>NUCLEOTIDE SEQUENCE</scope>
</reference>
<dbReference type="EMBL" id="BTGU01000165">
    <property type="protein sequence ID" value="GMN64021.1"/>
    <property type="molecule type" value="Genomic_DNA"/>
</dbReference>
<accession>A0AA88E1D3</accession>
<evidence type="ECO:0000313" key="1">
    <source>
        <dbReference type="EMBL" id="GMN64021.1"/>
    </source>
</evidence>
<dbReference type="AlphaFoldDB" id="A0AA88E1D3"/>
<protein>
    <submittedName>
        <fullName evidence="1">Uncharacterized protein</fullName>
    </submittedName>
</protein>
<dbReference type="Proteomes" id="UP001187192">
    <property type="component" value="Unassembled WGS sequence"/>
</dbReference>
<name>A0AA88E1D3_FICCA</name>
<proteinExistence type="predicted"/>
<gene>
    <name evidence="1" type="ORF">TIFTF001_033103</name>
</gene>